<organism evidence="2 3">
    <name type="scientific">Gordonia mangrovi</name>
    <dbReference type="NCBI Taxonomy" id="2665643"/>
    <lineage>
        <taxon>Bacteria</taxon>
        <taxon>Bacillati</taxon>
        <taxon>Actinomycetota</taxon>
        <taxon>Actinomycetes</taxon>
        <taxon>Mycobacteriales</taxon>
        <taxon>Gordoniaceae</taxon>
        <taxon>Gordonia</taxon>
    </lineage>
</organism>
<name>A0A6L7GWR7_9ACTN</name>
<evidence type="ECO:0000313" key="2">
    <source>
        <dbReference type="EMBL" id="MXP22948.1"/>
    </source>
</evidence>
<dbReference type="GO" id="GO:0016042">
    <property type="term" value="P:lipid catabolic process"/>
    <property type="evidence" value="ECO:0007669"/>
    <property type="project" value="InterPro"/>
</dbReference>
<evidence type="ECO:0000313" key="3">
    <source>
        <dbReference type="Proteomes" id="UP000475545"/>
    </source>
</evidence>
<dbReference type="PIRSF" id="PIRSF029171">
    <property type="entry name" value="Esterase_LipA"/>
    <property type="match status" value="1"/>
</dbReference>
<dbReference type="Gene3D" id="3.40.50.1820">
    <property type="entry name" value="alpha/beta hydrolase"/>
    <property type="match status" value="1"/>
</dbReference>
<proteinExistence type="predicted"/>
<sequence length="384" mass="38977">MAIGVPAVPAGAGPSAPAGAGPGSDTPAVLAAEIVAEPPVAVDAGTTYRLRYSSTSVRGAPTEMTGTLVLPAGRAPAGGWPLAVWNHMTVGAADRCAPSTATPTHPELSRMTSGDRLITHLLHGGFAVVRPDFEGIGGPGAHPYLIGDSLARSAIDAAVAVARYDARIGRDVVVAGHSEGSVAALAAGAQSADQWHGMRLRAVAALAPPTQVATILDALSGVPVAGPAINELVGLAALLGSGAAAADPDFDDLLRGGGLSRPAAALLGHIEDRCYAELTEPDSFGGLAPAEFFGPRGAEMKAQLVQILEHNDVANVRIPEAVPVRLDAGWVDTVAAQPLVSRLADTYRRHGMSVTYADHPVGHAGVATEPAAASEIARWLIAQM</sequence>
<protein>
    <submittedName>
        <fullName evidence="2">Lipase</fullName>
    </submittedName>
</protein>
<dbReference type="InterPro" id="IPR029058">
    <property type="entry name" value="AB_hydrolase_fold"/>
</dbReference>
<dbReference type="GO" id="GO:0004806">
    <property type="term" value="F:triacylglycerol lipase activity"/>
    <property type="evidence" value="ECO:0007669"/>
    <property type="project" value="InterPro"/>
</dbReference>
<evidence type="ECO:0000256" key="1">
    <source>
        <dbReference type="SAM" id="MobiDB-lite"/>
    </source>
</evidence>
<dbReference type="Pfam" id="PF03583">
    <property type="entry name" value="LIP"/>
    <property type="match status" value="1"/>
</dbReference>
<comment type="caution">
    <text evidence="2">The sequence shown here is derived from an EMBL/GenBank/DDBJ whole genome shotgun (WGS) entry which is preliminary data.</text>
</comment>
<dbReference type="SUPFAM" id="SSF53474">
    <property type="entry name" value="alpha/beta-Hydrolases"/>
    <property type="match status" value="1"/>
</dbReference>
<reference evidence="2 3" key="1">
    <citation type="submission" date="2019-11" db="EMBL/GenBank/DDBJ databases">
        <title>Gordonia sp. nov., a novel actinobacterium isolated from mangrove soil in Hainan.</title>
        <authorList>
            <person name="Huang X."/>
            <person name="Xie Y."/>
            <person name="Chu X."/>
            <person name="Xiao K."/>
        </authorList>
    </citation>
    <scope>NUCLEOTIDE SEQUENCE [LARGE SCALE GENOMIC DNA]</scope>
    <source>
        <strain evidence="2 3">HNM0687</strain>
    </source>
</reference>
<dbReference type="Proteomes" id="UP000475545">
    <property type="component" value="Unassembled WGS sequence"/>
</dbReference>
<dbReference type="EMBL" id="WMBR01000004">
    <property type="protein sequence ID" value="MXP22948.1"/>
    <property type="molecule type" value="Genomic_DNA"/>
</dbReference>
<dbReference type="InterPro" id="IPR005152">
    <property type="entry name" value="Lipase_secreted"/>
</dbReference>
<dbReference type="AlphaFoldDB" id="A0A6L7GWR7"/>
<accession>A0A6L7GWR7</accession>
<feature type="region of interest" description="Disordered" evidence="1">
    <location>
        <begin position="1"/>
        <end position="25"/>
    </location>
</feature>
<dbReference type="PANTHER" id="PTHR34853">
    <property type="match status" value="1"/>
</dbReference>
<gene>
    <name evidence="2" type="ORF">GIY30_16545</name>
</gene>
<keyword evidence="3" id="KW-1185">Reference proteome</keyword>
<dbReference type="PANTHER" id="PTHR34853:SF1">
    <property type="entry name" value="LIPASE 5"/>
    <property type="match status" value="1"/>
</dbReference>